<protein>
    <submittedName>
        <fullName evidence="1">TolA-binding protein</fullName>
    </submittedName>
</protein>
<proteinExistence type="predicted"/>
<comment type="caution">
    <text evidence="1">The sequence shown here is derived from an EMBL/GenBank/DDBJ whole genome shotgun (WGS) entry which is preliminary data.</text>
</comment>
<sequence length="108" mass="11736">MSTKLSPSGSVFTRERRTQFASRVVTVSAKAANQAQQLAQSLQKLTALVEELSTRAATDPGGRGPVAARVRLFPERSLAMGRHLESQLRGLQQTIETLQSLARSETSK</sequence>
<keyword evidence="2" id="KW-1185">Reference proteome</keyword>
<reference evidence="1 2" key="1">
    <citation type="submission" date="2023-07" db="EMBL/GenBank/DDBJ databases">
        <title>Sorghum-associated microbial communities from plants grown in Nebraska, USA.</title>
        <authorList>
            <person name="Schachtman D."/>
        </authorList>
    </citation>
    <scope>NUCLEOTIDE SEQUENCE [LARGE SCALE GENOMIC DNA]</scope>
    <source>
        <strain evidence="1 2">BE240</strain>
    </source>
</reference>
<evidence type="ECO:0000313" key="2">
    <source>
        <dbReference type="Proteomes" id="UP001265550"/>
    </source>
</evidence>
<name>A0ABU1V5B6_9BURK</name>
<accession>A0ABU1V5B6</accession>
<evidence type="ECO:0000313" key="1">
    <source>
        <dbReference type="EMBL" id="MDR7092629.1"/>
    </source>
</evidence>
<dbReference type="Proteomes" id="UP001265550">
    <property type="component" value="Unassembled WGS sequence"/>
</dbReference>
<dbReference type="RefSeq" id="WP_204731635.1">
    <property type="nucleotide sequence ID" value="NZ_JAVDWE010000001.1"/>
</dbReference>
<gene>
    <name evidence="1" type="ORF">J2X09_000352</name>
</gene>
<organism evidence="1 2">
    <name type="scientific">Hydrogenophaga laconesensis</name>
    <dbReference type="NCBI Taxonomy" id="1805971"/>
    <lineage>
        <taxon>Bacteria</taxon>
        <taxon>Pseudomonadati</taxon>
        <taxon>Pseudomonadota</taxon>
        <taxon>Betaproteobacteria</taxon>
        <taxon>Burkholderiales</taxon>
        <taxon>Comamonadaceae</taxon>
        <taxon>Hydrogenophaga</taxon>
    </lineage>
</organism>
<dbReference type="EMBL" id="JAVDWE010000001">
    <property type="protein sequence ID" value="MDR7092629.1"/>
    <property type="molecule type" value="Genomic_DNA"/>
</dbReference>